<dbReference type="PANTHER" id="PTHR34235">
    <property type="entry name" value="SLR1203 PROTEIN-RELATED"/>
    <property type="match status" value="1"/>
</dbReference>
<dbReference type="Gene3D" id="1.20.1220.20">
    <property type="entry name" value="Uncharcterised protein PF01724"/>
    <property type="match status" value="1"/>
</dbReference>
<keyword evidence="3" id="KW-1185">Reference proteome</keyword>
<keyword evidence="1" id="KW-0175">Coiled coil</keyword>
<dbReference type="PATRIC" id="fig|224013.5.peg.521"/>
<evidence type="ECO:0000313" key="2">
    <source>
        <dbReference type="EMBL" id="ALF51925.1"/>
    </source>
</evidence>
<evidence type="ECO:0008006" key="4">
    <source>
        <dbReference type="Google" id="ProtNLM"/>
    </source>
</evidence>
<evidence type="ECO:0000313" key="3">
    <source>
        <dbReference type="Proteomes" id="UP000062645"/>
    </source>
</evidence>
<reference evidence="3" key="1">
    <citation type="submission" date="2015-07" db="EMBL/GenBank/DDBJ databases">
        <title>Genome Of Nitrogen-Fixing Cyanobacterium Nostoc piscinale CENA21 From Solimoes/Amazon River Floodplain Sediments And Comparative Genomics To Uncover Biosynthetic Natural Products Potential.</title>
        <authorList>
            <person name="Leao T.F."/>
            <person name="Leao P.N."/>
            <person name="Guimaraes P.I."/>
            <person name="de Melo A.G.C."/>
            <person name="Ramos R.T.J."/>
            <person name="Silva A."/>
            <person name="Fiore M.F."/>
            <person name="Schneider M.P.C."/>
        </authorList>
    </citation>
    <scope>NUCLEOTIDE SEQUENCE [LARGE SCALE GENOMIC DNA]</scope>
    <source>
        <strain evidence="3">CENA21</strain>
    </source>
</reference>
<dbReference type="Pfam" id="PF01724">
    <property type="entry name" value="DUF29"/>
    <property type="match status" value="1"/>
</dbReference>
<dbReference type="AlphaFoldDB" id="A0A0M5MG61"/>
<dbReference type="KEGG" id="npz:ACX27_02155"/>
<dbReference type="STRING" id="224013.ACX27_02155"/>
<dbReference type="RefSeq" id="WP_062287810.1">
    <property type="nucleotide sequence ID" value="NZ_CP012036.1"/>
</dbReference>
<dbReference type="PANTHER" id="PTHR34235:SF3">
    <property type="entry name" value="SLR1203 PROTEIN"/>
    <property type="match status" value="1"/>
</dbReference>
<proteinExistence type="predicted"/>
<accession>A0A0M5MG61</accession>
<feature type="coiled-coil region" evidence="1">
    <location>
        <begin position="33"/>
        <end position="60"/>
    </location>
</feature>
<dbReference type="InterPro" id="IPR002636">
    <property type="entry name" value="DUF29"/>
</dbReference>
<evidence type="ECO:0000256" key="1">
    <source>
        <dbReference type="SAM" id="Coils"/>
    </source>
</evidence>
<sequence length="153" mass="18320">MLQNIMKVNELKELYEIDDSQWLEETVKLIKNHQLQELDLENLVEELEDFGREKKNAVASLLDQIIRHLLLLQYWTSESEYNSIHWQEEIYNFRTQLKRRLTTNLHNYLDSELDSIYKDALGFVKIKTQNTVDFPVECPYSLEQLLDIGWLSN</sequence>
<name>A0A0M5MG61_9NOSO</name>
<dbReference type="Proteomes" id="UP000062645">
    <property type="component" value="Chromosome"/>
</dbReference>
<gene>
    <name evidence="2" type="ORF">ACX27_02155</name>
</gene>
<organism evidence="2 3">
    <name type="scientific">Nostoc piscinale CENA21</name>
    <dbReference type="NCBI Taxonomy" id="224013"/>
    <lineage>
        <taxon>Bacteria</taxon>
        <taxon>Bacillati</taxon>
        <taxon>Cyanobacteriota</taxon>
        <taxon>Cyanophyceae</taxon>
        <taxon>Nostocales</taxon>
        <taxon>Nostocaceae</taxon>
        <taxon>Nostoc</taxon>
    </lineage>
</organism>
<dbReference type="EMBL" id="CP012036">
    <property type="protein sequence ID" value="ALF51925.1"/>
    <property type="molecule type" value="Genomic_DNA"/>
</dbReference>
<reference evidence="2 3" key="2">
    <citation type="journal article" date="2016" name="Genome Announc.">
        <title>Draft Genome Sequence of the N2-Fixing Cyanobacterium Nostoc piscinale CENA21, Isolated from the Brazilian Amazon Floodplain.</title>
        <authorList>
            <person name="Leao T."/>
            <person name="Guimaraes P.I."/>
            <person name="de Melo A.G."/>
            <person name="Ramos R.T."/>
            <person name="Leao P.N."/>
            <person name="Silva A."/>
            <person name="Fiore M.F."/>
            <person name="Schneider M.P."/>
        </authorList>
    </citation>
    <scope>NUCLEOTIDE SEQUENCE [LARGE SCALE GENOMIC DNA]</scope>
    <source>
        <strain evidence="2 3">CENA21</strain>
    </source>
</reference>
<protein>
    <recommendedName>
        <fullName evidence="4">DUF29 domain-containing protein</fullName>
    </recommendedName>
</protein>